<sequence precursor="true">MNIITKKIKNKSIPLISIGLIALLLFSSGCLDNNIIGETECDAMIHLPKESFSKYEDIQFEIENTGDTVLEFGRAFSIEYYDEINDTWTRIHLDLVWTEDLIILSPGETFDQQTFNPASNFMDEVKEGEYRIKKNLICADTGEILELTRNFYIDMDKPYPNASLSLEKEEFNKDNNIEYTVENTGTTPITFGRMFEIEFYDQNENAWELVEMQMAVTLEMLILNPGEEFKQSFNPSEHFTEDVKEGLYKINKSVTCTETEEPLHLEKEFNILEN</sequence>
<protein>
    <recommendedName>
        <fullName evidence="1">Bacterial Ig-like domain-containing protein</fullName>
    </recommendedName>
</protein>
<dbReference type="KEGG" id="mzh:Mzhil_0962"/>
<evidence type="ECO:0000313" key="3">
    <source>
        <dbReference type="Proteomes" id="UP000006622"/>
    </source>
</evidence>
<organism evidence="2 3">
    <name type="scientific">Methanosalsum zhilinae (strain DSM 4017 / NBRC 107636 / OCM 62 / WeN5)</name>
    <name type="common">Methanohalophilus zhilinae</name>
    <dbReference type="NCBI Taxonomy" id="679901"/>
    <lineage>
        <taxon>Archaea</taxon>
        <taxon>Methanobacteriati</taxon>
        <taxon>Methanobacteriota</taxon>
        <taxon>Stenosarchaea group</taxon>
        <taxon>Methanomicrobia</taxon>
        <taxon>Methanosarcinales</taxon>
        <taxon>Methanosarcinaceae</taxon>
        <taxon>Methanosalsum</taxon>
    </lineage>
</organism>
<dbReference type="GeneID" id="10822584"/>
<gene>
    <name evidence="2" type="ordered locus">Mzhil_0962</name>
</gene>
<proteinExistence type="predicted"/>
<evidence type="ECO:0000259" key="1">
    <source>
        <dbReference type="Pfam" id="PF20251"/>
    </source>
</evidence>
<dbReference type="AlphaFoldDB" id="F7XLK1"/>
<dbReference type="PROSITE" id="PS51257">
    <property type="entry name" value="PROKAR_LIPOPROTEIN"/>
    <property type="match status" value="1"/>
</dbReference>
<dbReference type="RefSeq" id="WP_013898259.1">
    <property type="nucleotide sequence ID" value="NC_015676.1"/>
</dbReference>
<accession>F7XLK1</accession>
<dbReference type="InterPro" id="IPR046878">
    <property type="entry name" value="Big_14"/>
</dbReference>
<name>F7XLK1_METZD</name>
<dbReference type="EMBL" id="CP002101">
    <property type="protein sequence ID" value="AEH60820.1"/>
    <property type="molecule type" value="Genomic_DNA"/>
</dbReference>
<feature type="domain" description="Bacterial Ig-like" evidence="1">
    <location>
        <begin position="43"/>
        <end position="143"/>
    </location>
</feature>
<feature type="domain" description="Bacterial Ig-like" evidence="1">
    <location>
        <begin position="161"/>
        <end position="261"/>
    </location>
</feature>
<keyword evidence="3" id="KW-1185">Reference proteome</keyword>
<dbReference type="Pfam" id="PF20251">
    <property type="entry name" value="Big_14"/>
    <property type="match status" value="2"/>
</dbReference>
<reference evidence="2" key="1">
    <citation type="submission" date="2010-07" db="EMBL/GenBank/DDBJ databases">
        <title>The complete genome of Methanosalsum zhilinae DSM 4017.</title>
        <authorList>
            <consortium name="US DOE Joint Genome Institute (JGI-PGF)"/>
            <person name="Lucas S."/>
            <person name="Copeland A."/>
            <person name="Lapidus A."/>
            <person name="Glavina del Rio T."/>
            <person name="Dalin E."/>
            <person name="Tice H."/>
            <person name="Bruce D."/>
            <person name="Goodwin L."/>
            <person name="Pitluck S."/>
            <person name="Kyrpides N."/>
            <person name="Mavromatis K."/>
            <person name="Ovchinnikova G."/>
            <person name="Daligault H."/>
            <person name="Detter J.C."/>
            <person name="Han C."/>
            <person name="Tapia R."/>
            <person name="Larimer F."/>
            <person name="Land M."/>
            <person name="Hauser L."/>
            <person name="Markowitz V."/>
            <person name="Cheng J.-F."/>
            <person name="Hugenholtz P."/>
            <person name="Woyke T."/>
            <person name="Wu D."/>
            <person name="Spring S."/>
            <person name="Schueler E."/>
            <person name="Brambilla E."/>
            <person name="Klenk H.-P."/>
            <person name="Eisen J.A."/>
        </authorList>
    </citation>
    <scope>NUCLEOTIDE SEQUENCE</scope>
    <source>
        <strain evidence="2">DSM 4017</strain>
    </source>
</reference>
<evidence type="ECO:0000313" key="2">
    <source>
        <dbReference type="EMBL" id="AEH60820.1"/>
    </source>
</evidence>
<dbReference type="Proteomes" id="UP000006622">
    <property type="component" value="Chromosome"/>
</dbReference>
<dbReference type="HOGENOM" id="CLU_1014160_0_0_2"/>